<proteinExistence type="predicted"/>
<organismHost>
    <name type="scientific">Lepidoptera</name>
    <name type="common">moths &amp; butterflies</name>
    <dbReference type="NCBI Taxonomy" id="7088"/>
</organismHost>
<dbReference type="Pfam" id="PF01501">
    <property type="entry name" value="Glyco_transf_8"/>
    <property type="match status" value="1"/>
</dbReference>
<sequence length="289" mass="33771">MFAFVTLVMLGDRYVAGAMVLAKSLLMTGTVHDLVCMVTSDVSESAVAKLKTYYSIKRVEYVQRKCPRMLTKRQNQLYSDWISCSFTKWQCLNMTEYEKIVYLDADHLVVKNIDHLFASKSAVSVSFWSEYYSCYDNLSQGDIVTFHQMIKFMKYNRVLCKTGTVVLTPSKILFEAIQNAIKTSKCFSIAANRYHNGFDEQMFVRALIDLRMSVEQLSPMYAWNAGAYFRLKKNTEPFVINYYGDKKPWYDDNDDDVKTVRYMDVYIWRYFNLLVKNDMNSSTKIRART</sequence>
<dbReference type="GO" id="GO:0016757">
    <property type="term" value="F:glycosyltransferase activity"/>
    <property type="evidence" value="ECO:0007669"/>
    <property type="project" value="InterPro"/>
</dbReference>
<dbReference type="EMBL" id="AF325155">
    <property type="protein sequence ID" value="AAL01781.1"/>
    <property type="molecule type" value="Genomic_DNA"/>
</dbReference>
<evidence type="ECO:0000313" key="2">
    <source>
        <dbReference type="EMBL" id="AAL01781.1"/>
    </source>
</evidence>
<dbReference type="CAZy" id="GT8">
    <property type="family name" value="Glycosyltransferase Family 8"/>
</dbReference>
<evidence type="ECO:0000313" key="3">
    <source>
        <dbReference type="EMBL" id="QHN73948.1"/>
    </source>
</evidence>
<reference evidence="2 4" key="2">
    <citation type="journal article" date="2001" name="Virology">
        <title>Sequence analysis of the Spodoptera litura multicapsid nucleopolyhedrovirus genome.</title>
        <authorList>
            <person name="Pang Y."/>
            <person name="Yu J."/>
            <person name="Wang L."/>
            <person name="Hu X."/>
            <person name="Bao W."/>
            <person name="Li G."/>
            <person name="Chen C."/>
            <person name="Han H."/>
            <person name="Hu S."/>
            <person name="Yang H."/>
        </authorList>
    </citation>
    <scope>NUCLEOTIDE SEQUENCE [LARGE SCALE GENOMIC DNA]</scope>
    <source>
        <strain evidence="2 4">G2</strain>
    </source>
</reference>
<dbReference type="InterPro" id="IPR002495">
    <property type="entry name" value="Glyco_trans_8"/>
</dbReference>
<dbReference type="Gene3D" id="3.90.550.10">
    <property type="entry name" value="Spore Coat Polysaccharide Biosynthesis Protein SpsA, Chain A"/>
    <property type="match status" value="1"/>
</dbReference>
<dbReference type="EMBL" id="MN342245">
    <property type="protein sequence ID" value="QHN73948.1"/>
    <property type="molecule type" value="Genomic_DNA"/>
</dbReference>
<dbReference type="EMBL" id="AF203876">
    <property type="protein sequence ID" value="AAG31691.1"/>
    <property type="molecule type" value="Genomic_DNA"/>
</dbReference>
<dbReference type="SUPFAM" id="SSF53448">
    <property type="entry name" value="Nucleotide-diphospho-sugar transferases"/>
    <property type="match status" value="1"/>
</dbReference>
<keyword evidence="4" id="KW-1185">Reference proteome</keyword>
<organism evidence="1">
    <name type="scientific">Spodoptera litura multicapsid nucleopolyhedrovirus</name>
    <name type="common">SpltMNPV</name>
    <dbReference type="NCBI Taxonomy" id="46242"/>
    <lineage>
        <taxon>Viruses</taxon>
        <taxon>Viruses incertae sedis</taxon>
        <taxon>Naldaviricetes</taxon>
        <taxon>Lefavirales</taxon>
        <taxon>Baculoviridae</taxon>
        <taxon>Alphabaculovirus</taxon>
        <taxon>Alphabaculovirus spliturae</taxon>
    </lineage>
</organism>
<dbReference type="OrthoDB" id="8852at10239"/>
<evidence type="ECO:0000313" key="4">
    <source>
        <dbReference type="Proteomes" id="UP000202667"/>
    </source>
</evidence>
<dbReference type="Proteomes" id="UP000202667">
    <property type="component" value="Segment"/>
</dbReference>
<name>Q9E7P3_NPVST</name>
<accession>Q9E7P3</accession>
<protein>
    <submittedName>
        <fullName evidence="2 3">p13</fullName>
    </submittedName>
    <submittedName>
        <fullName evidence="1">p34 protein</fullName>
    </submittedName>
</protein>
<dbReference type="RefSeq" id="NP_258367.1">
    <property type="nucleotide sequence ID" value="NC_003102.1"/>
</dbReference>
<evidence type="ECO:0000313" key="1">
    <source>
        <dbReference type="EMBL" id="AAG31691.1"/>
    </source>
</evidence>
<reference evidence="1" key="1">
    <citation type="submission" date="1999-11" db="EMBL/GenBank/DDBJ databases">
        <title>Nucleotide Sequence of a 4730 Base Pair Region of the Spodoptera litura Nucleopolyhedrovirus Genome EcoRI-E Fragment.</title>
        <authorList>
            <person name="Zheng J."/>
            <person name="Long Q.X."/>
            <person name="Wei Y.J."/>
            <person name="Li Z."/>
            <person name="Wang X.Z."/>
        </authorList>
    </citation>
    <scope>NUCLEOTIDE SEQUENCE</scope>
</reference>
<dbReference type="PANTHER" id="PTHR11183">
    <property type="entry name" value="GLYCOGENIN SUBFAMILY MEMBER"/>
    <property type="match status" value="1"/>
</dbReference>
<reference evidence="3" key="3">
    <citation type="journal article" date="2019" name="Viruses">
        <title>Identification of Loci Associated with Enhanced Virulence in Spodoptera litura Nucleopolyhedrovirus Isolates Using Deep Sequencing.</title>
        <authorList>
            <person name="Zwart M.P."/>
            <person name="Ali G."/>
            <person name="Strien E.A.V."/>
            <person name="Schijlen E.G.W.M."/>
            <person name="Wang M."/>
            <person name="Werf W.V."/>
            <person name="Vlak J.M."/>
        </authorList>
    </citation>
    <scope>NUCLEOTIDE SEQUENCE</scope>
    <source>
        <strain evidence="3">G2</strain>
    </source>
</reference>
<dbReference type="KEGG" id="vg:922124"/>
<gene>
    <name evidence="1" type="primary">p34</name>
    <name evidence="3" type="synonym">ORF99</name>
</gene>
<dbReference type="InterPro" id="IPR029044">
    <property type="entry name" value="Nucleotide-diphossugar_trans"/>
</dbReference>
<dbReference type="InterPro" id="IPR050587">
    <property type="entry name" value="GNT1/Glycosyltrans_8"/>
</dbReference>